<dbReference type="EMBL" id="JAZIBG010000028">
    <property type="protein sequence ID" value="MEF7614634.1"/>
    <property type="molecule type" value="Genomic_DNA"/>
</dbReference>
<evidence type="ECO:0000256" key="7">
    <source>
        <dbReference type="RuleBase" id="RU000320"/>
    </source>
</evidence>
<dbReference type="RefSeq" id="WP_332289663.1">
    <property type="nucleotide sequence ID" value="NZ_JAZIBG010000028.1"/>
</dbReference>
<dbReference type="InterPro" id="IPR001750">
    <property type="entry name" value="ND/Mrp_TM"/>
</dbReference>
<keyword evidence="4 7" id="KW-0812">Transmembrane</keyword>
<gene>
    <name evidence="10" type="ORF">V4F39_12000</name>
</gene>
<feature type="transmembrane region" description="Helical" evidence="8">
    <location>
        <begin position="161"/>
        <end position="186"/>
    </location>
</feature>
<evidence type="ECO:0000259" key="9">
    <source>
        <dbReference type="Pfam" id="PF00361"/>
    </source>
</evidence>
<feature type="transmembrane region" description="Helical" evidence="8">
    <location>
        <begin position="331"/>
        <end position="351"/>
    </location>
</feature>
<feature type="transmembrane region" description="Helical" evidence="8">
    <location>
        <begin position="395"/>
        <end position="417"/>
    </location>
</feature>
<feature type="transmembrane region" description="Helical" evidence="8">
    <location>
        <begin position="306"/>
        <end position="325"/>
    </location>
</feature>
<evidence type="ECO:0000313" key="11">
    <source>
        <dbReference type="Proteomes" id="UP001336250"/>
    </source>
</evidence>
<evidence type="ECO:0000256" key="4">
    <source>
        <dbReference type="ARBA" id="ARBA00022692"/>
    </source>
</evidence>
<comment type="subcellular location">
    <subcellularLocation>
        <location evidence="1">Cell membrane</location>
        <topology evidence="1">Multi-pass membrane protein</topology>
    </subcellularLocation>
    <subcellularLocation>
        <location evidence="7">Membrane</location>
        <topology evidence="7">Multi-pass membrane protein</topology>
    </subcellularLocation>
</comment>
<feature type="transmembrane region" description="Helical" evidence="8">
    <location>
        <begin position="423"/>
        <end position="444"/>
    </location>
</feature>
<evidence type="ECO:0000313" key="10">
    <source>
        <dbReference type="EMBL" id="MEF7614634.1"/>
    </source>
</evidence>
<dbReference type="InterPro" id="IPR003918">
    <property type="entry name" value="NADH_UbQ_OxRdtase"/>
</dbReference>
<keyword evidence="6 8" id="KW-0472">Membrane</keyword>
<comment type="similarity">
    <text evidence="2">Belongs to the CPA3 antiporters (TC 2.A.63) subunit D family.</text>
</comment>
<dbReference type="Proteomes" id="UP001336250">
    <property type="component" value="Unassembled WGS sequence"/>
</dbReference>
<proteinExistence type="inferred from homology"/>
<feature type="domain" description="NADH:quinone oxidoreductase/Mrp antiporter transmembrane" evidence="9">
    <location>
        <begin position="130"/>
        <end position="359"/>
    </location>
</feature>
<feature type="transmembrane region" description="Helical" evidence="8">
    <location>
        <begin position="30"/>
        <end position="51"/>
    </location>
</feature>
<evidence type="ECO:0000256" key="8">
    <source>
        <dbReference type="SAM" id="Phobius"/>
    </source>
</evidence>
<comment type="caution">
    <text evidence="10">The sequence shown here is derived from an EMBL/GenBank/DDBJ whole genome shotgun (WGS) entry which is preliminary data.</text>
</comment>
<keyword evidence="5 8" id="KW-1133">Transmembrane helix</keyword>
<evidence type="ECO:0000256" key="3">
    <source>
        <dbReference type="ARBA" id="ARBA00022475"/>
    </source>
</evidence>
<feature type="transmembrane region" description="Helical" evidence="8">
    <location>
        <begin position="281"/>
        <end position="299"/>
    </location>
</feature>
<keyword evidence="11" id="KW-1185">Reference proteome</keyword>
<dbReference type="InterPro" id="IPR050586">
    <property type="entry name" value="CPA3_Na-H_Antiporter_D"/>
</dbReference>
<dbReference type="GO" id="GO:0042773">
    <property type="term" value="P:ATP synthesis coupled electron transport"/>
    <property type="evidence" value="ECO:0007669"/>
    <property type="project" value="InterPro"/>
</dbReference>
<evidence type="ECO:0000256" key="6">
    <source>
        <dbReference type="ARBA" id="ARBA00023136"/>
    </source>
</evidence>
<feature type="transmembrane region" description="Helical" evidence="8">
    <location>
        <begin position="81"/>
        <end position="104"/>
    </location>
</feature>
<dbReference type="GO" id="GO:0005886">
    <property type="term" value="C:plasma membrane"/>
    <property type="evidence" value="ECO:0007669"/>
    <property type="project" value="UniProtKB-SubCell"/>
</dbReference>
<dbReference type="PRINTS" id="PR01437">
    <property type="entry name" value="NUOXDRDTASE4"/>
</dbReference>
<dbReference type="NCBIfam" id="NF009309">
    <property type="entry name" value="PRK12666.1"/>
    <property type="match status" value="1"/>
</dbReference>
<keyword evidence="3" id="KW-1003">Cell membrane</keyword>
<organism evidence="10 11">
    <name type="scientific">Aquincola agrisoli</name>
    <dbReference type="NCBI Taxonomy" id="3119538"/>
    <lineage>
        <taxon>Bacteria</taxon>
        <taxon>Pseudomonadati</taxon>
        <taxon>Pseudomonadota</taxon>
        <taxon>Betaproteobacteria</taxon>
        <taxon>Burkholderiales</taxon>
        <taxon>Sphaerotilaceae</taxon>
        <taxon>Aquincola</taxon>
    </lineage>
</organism>
<feature type="transmembrane region" description="Helical" evidence="8">
    <location>
        <begin position="207"/>
        <end position="226"/>
    </location>
</feature>
<accession>A0AAW9Q5S7</accession>
<dbReference type="GO" id="GO:0008137">
    <property type="term" value="F:NADH dehydrogenase (ubiquinone) activity"/>
    <property type="evidence" value="ECO:0007669"/>
    <property type="project" value="InterPro"/>
</dbReference>
<dbReference type="PANTHER" id="PTHR42703:SF1">
    <property type="entry name" value="NA(+)_H(+) ANTIPORTER SUBUNIT D1"/>
    <property type="match status" value="1"/>
</dbReference>
<evidence type="ECO:0000256" key="2">
    <source>
        <dbReference type="ARBA" id="ARBA00005346"/>
    </source>
</evidence>
<feature type="transmembrane region" description="Helical" evidence="8">
    <location>
        <begin position="494"/>
        <end position="514"/>
    </location>
</feature>
<feature type="transmembrane region" description="Helical" evidence="8">
    <location>
        <begin position="125"/>
        <end position="149"/>
    </location>
</feature>
<dbReference type="Pfam" id="PF00361">
    <property type="entry name" value="Proton_antipo_M"/>
    <property type="match status" value="1"/>
</dbReference>
<dbReference type="PANTHER" id="PTHR42703">
    <property type="entry name" value="NADH DEHYDROGENASE"/>
    <property type="match status" value="1"/>
</dbReference>
<evidence type="ECO:0000256" key="5">
    <source>
        <dbReference type="ARBA" id="ARBA00022989"/>
    </source>
</evidence>
<name>A0AAW9Q5S7_9BURK</name>
<feature type="transmembrane region" description="Helical" evidence="8">
    <location>
        <begin position="6"/>
        <end position="23"/>
    </location>
</feature>
<feature type="transmembrane region" description="Helical" evidence="8">
    <location>
        <begin position="451"/>
        <end position="474"/>
    </location>
</feature>
<feature type="transmembrane region" description="Helical" evidence="8">
    <location>
        <begin position="232"/>
        <end position="251"/>
    </location>
</feature>
<reference evidence="10 11" key="1">
    <citation type="submission" date="2024-02" db="EMBL/GenBank/DDBJ databases">
        <title>Genome sequence of Aquincola sp. MAHUQ-54.</title>
        <authorList>
            <person name="Huq M.A."/>
        </authorList>
    </citation>
    <scope>NUCLEOTIDE SEQUENCE [LARGE SCALE GENOMIC DNA]</scope>
    <source>
        <strain evidence="10 11">MAHUQ-54</strain>
    </source>
</reference>
<evidence type="ECO:0000256" key="1">
    <source>
        <dbReference type="ARBA" id="ARBA00004651"/>
    </source>
</evidence>
<protein>
    <submittedName>
        <fullName evidence="10">Monovalent cation/H+ antiporter subunit D</fullName>
    </submittedName>
</protein>
<sequence length="554" mass="58987">MTPLLIAPVLLPMIAAVLMLAAQHRRRWHLAINLAATAGGMALALMLLHWVKHNDAPGAVGVYLPGNWNVPFGIVLVADRLSALMLVLTSGVALAALVFAIARWDRAGVYFHPLFQLQLMGLNGVFLTADLFNLFVFFEVMLSASYGLLLHGSGRWRVRAGLHYLVINLAASALFLVGVSMLYGVTGTLNMADMAQRIALVAPEDRGLLHAGAAILAIAFLTKAAMWPLNFWLVPAYTAASAPVGALFAIMTKVGIYTVLRLWSLMFPATAGVSAFFGGRWLLVGGILTLSVAALSMLASQKVDRLAALAVVVSSGTLMAVVSFAQPAVTAGALFYLVSSTLALSALFLLAELIERSRQIDTETEHAEAHRVHFPVEDLEPSELDAQGEAITGRAIPAAMAFLGVSFIACTLLVAGMPPLSGFVAKFSLLSALANPLGLGGFDWQATSRHAWLVLGLLIGSGLLSLVALTGAGVRYFWTPLHRPAPRLKVIECLPIAGLLLACVLLTVHAEAVLRYTRATTEALQTPSLYIEAVMSTQPLPSPTDPRSLPEVPR</sequence>
<dbReference type="AlphaFoldDB" id="A0AAW9Q5S7"/>